<gene>
    <name evidence="2" type="ORF">J8273_0504</name>
</gene>
<evidence type="ECO:0000313" key="2">
    <source>
        <dbReference type="EMBL" id="KAG9395277.1"/>
    </source>
</evidence>
<comment type="caution">
    <text evidence="2">The sequence shown here is derived from an EMBL/GenBank/DDBJ whole genome shotgun (WGS) entry which is preliminary data.</text>
</comment>
<dbReference type="AlphaFoldDB" id="A0A8J6BDL2"/>
<dbReference type="EMBL" id="JAHDYR010000012">
    <property type="protein sequence ID" value="KAG9395277.1"/>
    <property type="molecule type" value="Genomic_DNA"/>
</dbReference>
<feature type="region of interest" description="Disordered" evidence="1">
    <location>
        <begin position="1"/>
        <end position="42"/>
    </location>
</feature>
<reference evidence="2" key="1">
    <citation type="submission" date="2021-05" db="EMBL/GenBank/DDBJ databases">
        <title>A free-living protist that lacks canonical eukaryotic 1 DNA replication and segregation systems.</title>
        <authorList>
            <person name="Salas-Leiva D.E."/>
            <person name="Tromer E.C."/>
            <person name="Curtis B.A."/>
            <person name="Jerlstrom-Hultqvist J."/>
            <person name="Kolisko M."/>
            <person name="Yi Z."/>
            <person name="Salas-Leiva J.S."/>
            <person name="Gallot-Lavallee L."/>
            <person name="Kops G.J.P.L."/>
            <person name="Archibald J.M."/>
            <person name="Simpson A.G.B."/>
            <person name="Roger A.J."/>
        </authorList>
    </citation>
    <scope>NUCLEOTIDE SEQUENCE</scope>
    <source>
        <strain evidence="2">BICM</strain>
    </source>
</reference>
<feature type="compositionally biased region" description="Basic and acidic residues" evidence="1">
    <location>
        <begin position="26"/>
        <end position="42"/>
    </location>
</feature>
<evidence type="ECO:0000256" key="1">
    <source>
        <dbReference type="SAM" id="MobiDB-lite"/>
    </source>
</evidence>
<sequence>MSVKASSEQRKNTMPGDKPNKTVSDSLKEAKDQIKDATVDAKDKVVHKSMELKEKMQEQLTGKKTKKDTVAKVGGVKVEVERTEKA</sequence>
<protein>
    <submittedName>
        <fullName evidence="2">Uncharacterized protein</fullName>
    </submittedName>
</protein>
<accession>A0A8J6BDL2</accession>
<evidence type="ECO:0000313" key="3">
    <source>
        <dbReference type="Proteomes" id="UP000717585"/>
    </source>
</evidence>
<name>A0A8J6BDL2_9EUKA</name>
<proteinExistence type="predicted"/>
<dbReference type="Proteomes" id="UP000717585">
    <property type="component" value="Unassembled WGS sequence"/>
</dbReference>
<organism evidence="2 3">
    <name type="scientific">Carpediemonas membranifera</name>
    <dbReference type="NCBI Taxonomy" id="201153"/>
    <lineage>
        <taxon>Eukaryota</taxon>
        <taxon>Metamonada</taxon>
        <taxon>Carpediemonas-like organisms</taxon>
        <taxon>Carpediemonas</taxon>
    </lineage>
</organism>
<keyword evidence="3" id="KW-1185">Reference proteome</keyword>